<dbReference type="CDD" id="cd00383">
    <property type="entry name" value="trans_reg_C"/>
    <property type="match status" value="1"/>
</dbReference>
<dbReference type="SUPFAM" id="SSF46894">
    <property type="entry name" value="C-terminal effector domain of the bipartite response regulators"/>
    <property type="match status" value="1"/>
</dbReference>
<organism evidence="7 9">
    <name type="scientific">Staphylococcus capitis</name>
    <dbReference type="NCBI Taxonomy" id="29388"/>
    <lineage>
        <taxon>Bacteria</taxon>
        <taxon>Bacillati</taxon>
        <taxon>Bacillota</taxon>
        <taxon>Bacilli</taxon>
        <taxon>Bacillales</taxon>
        <taxon>Staphylococcaceae</taxon>
        <taxon>Staphylococcus</taxon>
    </lineage>
</organism>
<evidence type="ECO:0000256" key="2">
    <source>
        <dbReference type="ARBA" id="ARBA00023125"/>
    </source>
</evidence>
<keyword evidence="8" id="KW-1185">Reference proteome</keyword>
<evidence type="ECO:0000313" key="8">
    <source>
        <dbReference type="Proteomes" id="UP000538955"/>
    </source>
</evidence>
<protein>
    <submittedName>
        <fullName evidence="7">Winged helix-turn-helix transcriptional regulator</fullName>
    </submittedName>
</protein>
<dbReference type="PROSITE" id="PS51755">
    <property type="entry name" value="OMPR_PHOB"/>
    <property type="match status" value="1"/>
</dbReference>
<dbReference type="RefSeq" id="WP_030065147.1">
    <property type="nucleotide sequence ID" value="NZ_AP014956.1"/>
</dbReference>
<evidence type="ECO:0000256" key="1">
    <source>
        <dbReference type="ARBA" id="ARBA00023015"/>
    </source>
</evidence>
<dbReference type="AlphaFoldDB" id="A0A7X9ZJ36"/>
<evidence type="ECO:0000313" key="6">
    <source>
        <dbReference type="EMBL" id="NMK54223.1"/>
    </source>
</evidence>
<evidence type="ECO:0000313" key="7">
    <source>
        <dbReference type="EMBL" id="NMK96616.1"/>
    </source>
</evidence>
<proteinExistence type="predicted"/>
<evidence type="ECO:0000259" key="5">
    <source>
        <dbReference type="PROSITE" id="PS51755"/>
    </source>
</evidence>
<dbReference type="Gene3D" id="1.10.10.10">
    <property type="entry name" value="Winged helix-like DNA-binding domain superfamily/Winged helix DNA-binding domain"/>
    <property type="match status" value="1"/>
</dbReference>
<dbReference type="EMBL" id="JABBLX010000001">
    <property type="protein sequence ID" value="NMK96616.1"/>
    <property type="molecule type" value="Genomic_DNA"/>
</dbReference>
<dbReference type="Proteomes" id="UP000550736">
    <property type="component" value="Unassembled WGS sequence"/>
</dbReference>
<keyword evidence="2 4" id="KW-0238">DNA-binding</keyword>
<dbReference type="Pfam" id="PF00486">
    <property type="entry name" value="Trans_reg_C"/>
    <property type="match status" value="1"/>
</dbReference>
<feature type="domain" description="OmpR/PhoB-type" evidence="5">
    <location>
        <begin position="99"/>
        <end position="201"/>
    </location>
</feature>
<keyword evidence="3" id="KW-0804">Transcription</keyword>
<gene>
    <name evidence="7" type="ORF">HHM13_00690</name>
    <name evidence="6" type="ORF">HHM24_05570</name>
</gene>
<dbReference type="GO" id="GO:0000160">
    <property type="term" value="P:phosphorelay signal transduction system"/>
    <property type="evidence" value="ECO:0007669"/>
    <property type="project" value="InterPro"/>
</dbReference>
<dbReference type="GO" id="GO:0003677">
    <property type="term" value="F:DNA binding"/>
    <property type="evidence" value="ECO:0007669"/>
    <property type="project" value="UniProtKB-UniRule"/>
</dbReference>
<feature type="DNA-binding region" description="OmpR/PhoB-type" evidence="4">
    <location>
        <begin position="99"/>
        <end position="201"/>
    </location>
</feature>
<dbReference type="GO" id="GO:0006355">
    <property type="term" value="P:regulation of DNA-templated transcription"/>
    <property type="evidence" value="ECO:0007669"/>
    <property type="project" value="InterPro"/>
</dbReference>
<dbReference type="SMART" id="SM00862">
    <property type="entry name" value="Trans_reg_C"/>
    <property type="match status" value="1"/>
</dbReference>
<evidence type="ECO:0000256" key="3">
    <source>
        <dbReference type="ARBA" id="ARBA00023163"/>
    </source>
</evidence>
<evidence type="ECO:0000256" key="4">
    <source>
        <dbReference type="PROSITE-ProRule" id="PRU01091"/>
    </source>
</evidence>
<evidence type="ECO:0000313" key="9">
    <source>
        <dbReference type="Proteomes" id="UP000550736"/>
    </source>
</evidence>
<dbReference type="InterPro" id="IPR001867">
    <property type="entry name" value="OmpR/PhoB-type_DNA-bd"/>
</dbReference>
<dbReference type="InterPro" id="IPR016032">
    <property type="entry name" value="Sig_transdc_resp-reg_C-effctor"/>
</dbReference>
<reference evidence="8 9" key="1">
    <citation type="submission" date="2020-04" db="EMBL/GenBank/DDBJ databases">
        <title>The Epidemiology and Molecular Characteristics of Linezolid-Resistant Staphylococcus capitis in Huashan Hospital, Shanghai.</title>
        <authorList>
            <person name="Ding L."/>
            <person name="Li P."/>
            <person name="Yang Y."/>
            <person name="Lin D."/>
            <person name="Xu X."/>
        </authorList>
    </citation>
    <scope>NUCLEOTIDE SEQUENCE [LARGE SCALE GENOMIC DNA]</scope>
    <source>
        <strain evidence="7 9">12-86</strain>
        <strain evidence="6 8">17-84</strain>
    </source>
</reference>
<accession>A0A7X9ZJ36</accession>
<keyword evidence="1" id="KW-0805">Transcription regulation</keyword>
<dbReference type="Proteomes" id="UP000538955">
    <property type="component" value="Unassembled WGS sequence"/>
</dbReference>
<dbReference type="InterPro" id="IPR036388">
    <property type="entry name" value="WH-like_DNA-bd_sf"/>
</dbReference>
<comment type="caution">
    <text evidence="7">The sequence shown here is derived from an EMBL/GenBank/DDBJ whole genome shotgun (WGS) entry which is preliminary data.</text>
</comment>
<sequence>MFNIQILPSINEIEKEKILDINDCIVINSKKSKPDLLIIWETSNEYNQMIENKVSSIPIIVITKNNNKDRKYYFYEKGVALYVILNDEDHYFIECLIINEIKKHLHYLRPKLLIDFEKQLFIFKDKKYALSHIELQILNYLYQNVNQYVSSKDLTIQVWDTLEYVDSNTINVYIHRLRYHLQNCDNLEIINKRSTGYKLVIKDR</sequence>
<name>A0A7X9ZJ36_STACP</name>
<dbReference type="EMBL" id="JABBMI010000058">
    <property type="protein sequence ID" value="NMK54223.1"/>
    <property type="molecule type" value="Genomic_DNA"/>
</dbReference>